<name>A0A0R3LBQ6_9BRAD</name>
<dbReference type="GO" id="GO:0003677">
    <property type="term" value="F:DNA binding"/>
    <property type="evidence" value="ECO:0007669"/>
    <property type="project" value="InterPro"/>
</dbReference>
<dbReference type="Pfam" id="PF02371">
    <property type="entry name" value="Transposase_20"/>
    <property type="match status" value="1"/>
</dbReference>
<dbReference type="GO" id="GO:0004803">
    <property type="term" value="F:transposase activity"/>
    <property type="evidence" value="ECO:0007669"/>
    <property type="project" value="InterPro"/>
</dbReference>
<accession>A0A0R3LBQ6</accession>
<dbReference type="STRING" id="280332.CQ12_41320"/>
<evidence type="ECO:0000259" key="1">
    <source>
        <dbReference type="Pfam" id="PF02371"/>
    </source>
</evidence>
<dbReference type="GO" id="GO:0006313">
    <property type="term" value="P:DNA transposition"/>
    <property type="evidence" value="ECO:0007669"/>
    <property type="project" value="InterPro"/>
</dbReference>
<comment type="caution">
    <text evidence="2">The sequence shown here is derived from an EMBL/GenBank/DDBJ whole genome shotgun (WGS) entry which is preliminary data.</text>
</comment>
<dbReference type="Proteomes" id="UP000050863">
    <property type="component" value="Unassembled WGS sequence"/>
</dbReference>
<evidence type="ECO:0000313" key="3">
    <source>
        <dbReference type="Proteomes" id="UP000050863"/>
    </source>
</evidence>
<dbReference type="AlphaFoldDB" id="A0A0R3LBQ6"/>
<organism evidence="2 3">
    <name type="scientific">Bradyrhizobium jicamae</name>
    <dbReference type="NCBI Taxonomy" id="280332"/>
    <lineage>
        <taxon>Bacteria</taxon>
        <taxon>Pseudomonadati</taxon>
        <taxon>Pseudomonadota</taxon>
        <taxon>Alphaproteobacteria</taxon>
        <taxon>Hyphomicrobiales</taxon>
        <taxon>Nitrobacteraceae</taxon>
        <taxon>Bradyrhizobium</taxon>
    </lineage>
</organism>
<protein>
    <recommendedName>
        <fullName evidence="1">Transposase IS116/IS110/IS902 C-terminal domain-containing protein</fullName>
    </recommendedName>
</protein>
<proteinExistence type="predicted"/>
<feature type="domain" description="Transposase IS116/IS110/IS902 C-terminal" evidence="1">
    <location>
        <begin position="40"/>
        <end position="77"/>
    </location>
</feature>
<evidence type="ECO:0000313" key="2">
    <source>
        <dbReference type="EMBL" id="KRR05019.1"/>
    </source>
</evidence>
<dbReference type="OrthoDB" id="7410629at2"/>
<dbReference type="EMBL" id="LLXZ01000124">
    <property type="protein sequence ID" value="KRR05019.1"/>
    <property type="molecule type" value="Genomic_DNA"/>
</dbReference>
<sequence length="88" mass="9804">MPQAATILITEIENLKACPNQMTEEMDIEAVLRKVHSRGLTAIKFLRAIDYPDRFQRSRDVGAHLGLMPRKYASGEAIGMALFRGAAM</sequence>
<gene>
    <name evidence="2" type="ORF">CQ12_41320</name>
</gene>
<keyword evidence="3" id="KW-1185">Reference proteome</keyword>
<reference evidence="2 3" key="1">
    <citation type="submission" date="2014-03" db="EMBL/GenBank/DDBJ databases">
        <title>Bradyrhizobium valentinum sp. nov., isolated from effective nodules of Lupinus mariae-josephae, a lupine endemic of basic-lime soils in Eastern Spain.</title>
        <authorList>
            <person name="Duran D."/>
            <person name="Rey L."/>
            <person name="Navarro A."/>
            <person name="Busquets A."/>
            <person name="Imperial J."/>
            <person name="Ruiz-Argueso T."/>
        </authorList>
    </citation>
    <scope>NUCLEOTIDE SEQUENCE [LARGE SCALE GENOMIC DNA]</scope>
    <source>
        <strain evidence="2 3">PAC68</strain>
    </source>
</reference>
<dbReference type="InterPro" id="IPR003346">
    <property type="entry name" value="Transposase_20"/>
</dbReference>